<protein>
    <submittedName>
        <fullName evidence="5">Transcription/translation regulatory transformer protein RfaH</fullName>
    </submittedName>
</protein>
<dbReference type="GO" id="GO:0006354">
    <property type="term" value="P:DNA-templated transcription elongation"/>
    <property type="evidence" value="ECO:0007669"/>
    <property type="project" value="InterPro"/>
</dbReference>
<dbReference type="CDD" id="cd09892">
    <property type="entry name" value="NGN_SP_RfaH"/>
    <property type="match status" value="1"/>
</dbReference>
<evidence type="ECO:0000259" key="4">
    <source>
        <dbReference type="SMART" id="SM00738"/>
    </source>
</evidence>
<dbReference type="PANTHER" id="PTHR30265:SF7">
    <property type="entry name" value="TRANSCRIPTION ANTITERMINATION PROTEIN RFAH"/>
    <property type="match status" value="1"/>
</dbReference>
<keyword evidence="1" id="KW-0889">Transcription antitermination</keyword>
<dbReference type="Gene3D" id="3.30.70.940">
    <property type="entry name" value="NusG, N-terminal domain"/>
    <property type="match status" value="1"/>
</dbReference>
<feature type="domain" description="NusG-like N-terminal" evidence="4">
    <location>
        <begin position="6"/>
        <end position="105"/>
    </location>
</feature>
<dbReference type="InterPro" id="IPR043425">
    <property type="entry name" value="NusG-like"/>
</dbReference>
<accession>A0A6S6TYF3</accession>
<dbReference type="InterPro" id="IPR036735">
    <property type="entry name" value="NGN_dom_sf"/>
</dbReference>
<dbReference type="InterPro" id="IPR006645">
    <property type="entry name" value="NGN-like_dom"/>
</dbReference>
<dbReference type="EMBL" id="CACVAY010000140">
    <property type="protein sequence ID" value="CAA6827525.1"/>
    <property type="molecule type" value="Genomic_DNA"/>
</dbReference>
<dbReference type="AlphaFoldDB" id="A0A6S6TYF3"/>
<dbReference type="Pfam" id="PF02357">
    <property type="entry name" value="NusG"/>
    <property type="match status" value="1"/>
</dbReference>
<dbReference type="InterPro" id="IPR010215">
    <property type="entry name" value="Transcription_antiterm_RfaH"/>
</dbReference>
<dbReference type="NCBIfam" id="TIGR01955">
    <property type="entry name" value="RfaH"/>
    <property type="match status" value="1"/>
</dbReference>
<dbReference type="NCBIfam" id="NF006534">
    <property type="entry name" value="PRK09014.1"/>
    <property type="match status" value="1"/>
</dbReference>
<dbReference type="SUPFAM" id="SSF82679">
    <property type="entry name" value="N-utilization substance G protein NusG, N-terminal domain"/>
    <property type="match status" value="1"/>
</dbReference>
<keyword evidence="3" id="KW-0804">Transcription</keyword>
<evidence type="ECO:0000256" key="3">
    <source>
        <dbReference type="ARBA" id="ARBA00023163"/>
    </source>
</evidence>
<gene>
    <name evidence="5" type="ORF">HELGO_WM8411</name>
</gene>
<proteinExistence type="predicted"/>
<reference evidence="5" key="1">
    <citation type="submission" date="2020-01" db="EMBL/GenBank/DDBJ databases">
        <authorList>
            <person name="Meier V. D."/>
            <person name="Meier V D."/>
        </authorList>
    </citation>
    <scope>NUCLEOTIDE SEQUENCE</scope>
    <source>
        <strain evidence="5">HLG_WM_MAG_07</strain>
    </source>
</reference>
<dbReference type="PANTHER" id="PTHR30265">
    <property type="entry name" value="RHO-INTERACTING TRANSCRIPTION TERMINATION FACTOR NUSG"/>
    <property type="match status" value="1"/>
</dbReference>
<dbReference type="SMART" id="SM00738">
    <property type="entry name" value="NGN"/>
    <property type="match status" value="1"/>
</dbReference>
<dbReference type="GO" id="GO:0031564">
    <property type="term" value="P:transcription antitermination"/>
    <property type="evidence" value="ECO:0007669"/>
    <property type="project" value="UniProtKB-KW"/>
</dbReference>
<keyword evidence="2" id="KW-0805">Transcription regulation</keyword>
<sequence length="170" mass="19753">MENSNDRNWWLIKAKPNKDEIAQSNLIRQDYETYRPLARRMKKRRGNMVEVEESLFPSYFFIHLDQTTDNWGPIRSTLGVNSIVKFGNKPAQVQTSVIEALKRQEEEFSSRTINLDRFKKGEKVIINDGPFLGYEGIFQNYDGEQRAFLLIDLLQKETRMAISTASLSTA</sequence>
<dbReference type="SUPFAM" id="SSF50104">
    <property type="entry name" value="Translation proteins SH3-like domain"/>
    <property type="match status" value="1"/>
</dbReference>
<dbReference type="GO" id="GO:0005829">
    <property type="term" value="C:cytosol"/>
    <property type="evidence" value="ECO:0007669"/>
    <property type="project" value="TreeGrafter"/>
</dbReference>
<name>A0A6S6TYF3_9GAMM</name>
<evidence type="ECO:0000313" key="5">
    <source>
        <dbReference type="EMBL" id="CAA6827525.1"/>
    </source>
</evidence>
<evidence type="ECO:0000256" key="2">
    <source>
        <dbReference type="ARBA" id="ARBA00023015"/>
    </source>
</evidence>
<dbReference type="InterPro" id="IPR008991">
    <property type="entry name" value="Translation_prot_SH3-like_sf"/>
</dbReference>
<organism evidence="5">
    <name type="scientific">uncultured Thiotrichaceae bacterium</name>
    <dbReference type="NCBI Taxonomy" id="298394"/>
    <lineage>
        <taxon>Bacteria</taxon>
        <taxon>Pseudomonadati</taxon>
        <taxon>Pseudomonadota</taxon>
        <taxon>Gammaproteobacteria</taxon>
        <taxon>Thiotrichales</taxon>
        <taxon>Thiotrichaceae</taxon>
        <taxon>environmental samples</taxon>
    </lineage>
</organism>
<evidence type="ECO:0000256" key="1">
    <source>
        <dbReference type="ARBA" id="ARBA00022814"/>
    </source>
</evidence>